<proteinExistence type="predicted"/>
<dbReference type="PANTHER" id="PTHR43037">
    <property type="entry name" value="UNNAMED PRODUCT-RELATED"/>
    <property type="match status" value="1"/>
</dbReference>
<accession>A0A9E8NDI8</accession>
<dbReference type="Proteomes" id="UP001164653">
    <property type="component" value="Chromosome"/>
</dbReference>
<dbReference type="InterPro" id="IPR050955">
    <property type="entry name" value="Plant_Biomass_Hydrol_Est"/>
</dbReference>
<gene>
    <name evidence="2" type="ORF">ON006_00800</name>
</gene>
<name>A0A9E8NDI8_9BACT</name>
<dbReference type="PANTHER" id="PTHR43037:SF1">
    <property type="entry name" value="BLL1128 PROTEIN"/>
    <property type="match status" value="1"/>
</dbReference>
<dbReference type="InterPro" id="IPR029058">
    <property type="entry name" value="AB_hydrolase_fold"/>
</dbReference>
<dbReference type="SUPFAM" id="SSF53474">
    <property type="entry name" value="alpha/beta-Hydrolases"/>
    <property type="match status" value="1"/>
</dbReference>
<keyword evidence="1" id="KW-0732">Signal</keyword>
<sequence length="530" mass="60898">MGVNMGRQNWGAAIQWALKAAEAEPADKYWRYLNAADFASRDRNADLAIKYATLVVDSDIATKVFGNSSFDWLRQDPRWMHLMGKVEQLKEKQRQQRVQASIRFRGFQQQLLGQNDNHIDSLTKISSADKLYKQIQNTNPVHDYSYSGRFISGWFKLSDSLQFPYLVQLPLGFEPGRRYPMIVVLHGAIGRQTKIPDMVDSTLNGFFGQPFVDQAYNFSLIALFPYGTNRYNWMMPDDGFELVPELVRQVKKIYSIDDRRVYVAGHSNGATGAFAYLMKQPSLFAGFAGVNNRPQVRTGGTFLKNGINRSFYNVATDYDYYFPLAGHRAITDLARELKLEWDNEEVIGHYNHAYLTNARDSTVKEVYQRLFANLLTKQRNPFQTNLYWECDDVKHGRVDWLELNQLDTMVQKSSWHTSQNLLVSGWRSIANPEVALDSTSQAFVFPRRSGAVSAFYSNNRFDVKTSRVKSIAIYLSPEMIDFRKPVQVVINGTTVFNTTVVKDRNFMLDAYILESDHQAVWANRLQFTVP</sequence>
<reference evidence="2" key="1">
    <citation type="submission" date="2022-11" db="EMBL/GenBank/DDBJ databases">
        <title>Dyadobacter pollutisoli sp. nov., isolated from plastic dumped soil.</title>
        <authorList>
            <person name="Kim J.M."/>
            <person name="Kim K.R."/>
            <person name="Lee J.K."/>
            <person name="Hao L."/>
            <person name="Jeon C.O."/>
        </authorList>
    </citation>
    <scope>NUCLEOTIDE SEQUENCE</scope>
    <source>
        <strain evidence="2">U1</strain>
    </source>
</reference>
<dbReference type="KEGG" id="dpf:ON006_00800"/>
<dbReference type="Gene3D" id="3.40.50.1820">
    <property type="entry name" value="alpha/beta hydrolase"/>
    <property type="match status" value="1"/>
</dbReference>
<evidence type="ECO:0000256" key="1">
    <source>
        <dbReference type="ARBA" id="ARBA00022729"/>
    </source>
</evidence>
<protein>
    <recommendedName>
        <fullName evidence="4">Prolyl oligopeptidase family serine peptidase</fullName>
    </recommendedName>
</protein>
<evidence type="ECO:0000313" key="3">
    <source>
        <dbReference type="Proteomes" id="UP001164653"/>
    </source>
</evidence>
<evidence type="ECO:0008006" key="4">
    <source>
        <dbReference type="Google" id="ProtNLM"/>
    </source>
</evidence>
<dbReference type="RefSeq" id="WP_244825161.1">
    <property type="nucleotide sequence ID" value="NZ_CP112998.1"/>
</dbReference>
<organism evidence="2 3">
    <name type="scientific">Dyadobacter pollutisoli</name>
    <dbReference type="NCBI Taxonomy" id="2910158"/>
    <lineage>
        <taxon>Bacteria</taxon>
        <taxon>Pseudomonadati</taxon>
        <taxon>Bacteroidota</taxon>
        <taxon>Cytophagia</taxon>
        <taxon>Cytophagales</taxon>
        <taxon>Spirosomataceae</taxon>
        <taxon>Dyadobacter</taxon>
    </lineage>
</organism>
<evidence type="ECO:0000313" key="2">
    <source>
        <dbReference type="EMBL" id="WAC12506.1"/>
    </source>
</evidence>
<keyword evidence="3" id="KW-1185">Reference proteome</keyword>
<dbReference type="EMBL" id="CP112998">
    <property type="protein sequence ID" value="WAC12506.1"/>
    <property type="molecule type" value="Genomic_DNA"/>
</dbReference>
<dbReference type="AlphaFoldDB" id="A0A9E8NDI8"/>